<evidence type="ECO:0000256" key="7">
    <source>
        <dbReference type="ARBA" id="ARBA00022692"/>
    </source>
</evidence>
<dbReference type="InterPro" id="IPR005467">
    <property type="entry name" value="His_kinase_dom"/>
</dbReference>
<dbReference type="GO" id="GO:0000155">
    <property type="term" value="F:phosphorelay sensor kinase activity"/>
    <property type="evidence" value="ECO:0007669"/>
    <property type="project" value="InterPro"/>
</dbReference>
<dbReference type="EMBL" id="CP009962">
    <property type="protein sequence ID" value="AIY42258.1"/>
    <property type="molecule type" value="Genomic_DNA"/>
</dbReference>
<dbReference type="Gene3D" id="3.30.565.10">
    <property type="entry name" value="Histidine kinase-like ATPase, C-terminal domain"/>
    <property type="match status" value="1"/>
</dbReference>
<comment type="subunit">
    <text evidence="17">At low DSF concentrations, interacts with RpfF.</text>
</comment>
<dbReference type="SMART" id="SM00387">
    <property type="entry name" value="HATPase_c"/>
    <property type="match status" value="1"/>
</dbReference>
<dbReference type="GO" id="GO:0005524">
    <property type="term" value="F:ATP binding"/>
    <property type="evidence" value="ECO:0007669"/>
    <property type="project" value="UniProtKB-KW"/>
</dbReference>
<feature type="domain" description="Response regulatory" evidence="25">
    <location>
        <begin position="937"/>
        <end position="1056"/>
    </location>
</feature>
<dbReference type="InterPro" id="IPR003660">
    <property type="entry name" value="HAMP_dom"/>
</dbReference>
<dbReference type="InterPro" id="IPR036890">
    <property type="entry name" value="HATPase_C_sf"/>
</dbReference>
<evidence type="ECO:0000256" key="17">
    <source>
        <dbReference type="ARBA" id="ARBA00064003"/>
    </source>
</evidence>
<dbReference type="Pfam" id="PF00672">
    <property type="entry name" value="HAMP"/>
    <property type="match status" value="1"/>
</dbReference>
<dbReference type="KEGG" id="care:LT85_3100"/>
<name>A0A0A1FC15_9BURK</name>
<dbReference type="SUPFAM" id="SSF55874">
    <property type="entry name" value="ATPase domain of HSP90 chaperone/DNA topoisomerase II/histidine kinase"/>
    <property type="match status" value="1"/>
</dbReference>
<evidence type="ECO:0000256" key="1">
    <source>
        <dbReference type="ARBA" id="ARBA00000085"/>
    </source>
</evidence>
<gene>
    <name evidence="28" type="ORF">LT85_3100</name>
</gene>
<feature type="modified residue" description="4-aspartylphosphate" evidence="21">
    <location>
        <position position="986"/>
    </location>
</feature>
<protein>
    <recommendedName>
        <fullName evidence="18">Sensory/regulatory protein RpfC</fullName>
        <ecNumber evidence="3">2.7.13.3</ecNumber>
    </recommendedName>
    <alternativeName>
        <fullName evidence="19">Virulence sensor protein BvgS</fullName>
    </alternativeName>
</protein>
<keyword evidence="29" id="KW-1185">Reference proteome</keyword>
<dbReference type="SUPFAM" id="SSF158472">
    <property type="entry name" value="HAMP domain-like"/>
    <property type="match status" value="1"/>
</dbReference>
<dbReference type="InterPro" id="IPR011006">
    <property type="entry name" value="CheY-like_superfamily"/>
</dbReference>
<dbReference type="SUPFAM" id="SSF47384">
    <property type="entry name" value="Homodimeric domain of signal transducing histidine kinase"/>
    <property type="match status" value="1"/>
</dbReference>
<keyword evidence="10 28" id="KW-0418">Kinase</keyword>
<dbReference type="CDD" id="cd00156">
    <property type="entry name" value="REC"/>
    <property type="match status" value="1"/>
</dbReference>
<dbReference type="CDD" id="cd06225">
    <property type="entry name" value="HAMP"/>
    <property type="match status" value="1"/>
</dbReference>
<dbReference type="FunFam" id="1.10.287.130:FF:000002">
    <property type="entry name" value="Two-component osmosensing histidine kinase"/>
    <property type="match status" value="1"/>
</dbReference>
<dbReference type="Gene3D" id="1.20.120.160">
    <property type="entry name" value="HPT domain"/>
    <property type="match status" value="1"/>
</dbReference>
<dbReference type="STRING" id="279058.LT85_3100"/>
<evidence type="ECO:0000256" key="8">
    <source>
        <dbReference type="ARBA" id="ARBA00022729"/>
    </source>
</evidence>
<dbReference type="InterPro" id="IPR036097">
    <property type="entry name" value="HisK_dim/P_sf"/>
</dbReference>
<keyword evidence="12 23" id="KW-1133">Transmembrane helix</keyword>
<dbReference type="GO" id="GO:0005886">
    <property type="term" value="C:plasma membrane"/>
    <property type="evidence" value="ECO:0007669"/>
    <property type="project" value="UniProtKB-SubCell"/>
</dbReference>
<dbReference type="CDD" id="cd00082">
    <property type="entry name" value="HisKA"/>
    <property type="match status" value="1"/>
</dbReference>
<feature type="domain" description="Histidine kinase" evidence="24">
    <location>
        <begin position="551"/>
        <end position="768"/>
    </location>
</feature>
<dbReference type="Pfam" id="PF00072">
    <property type="entry name" value="Response_reg"/>
    <property type="match status" value="2"/>
</dbReference>
<dbReference type="Pfam" id="PF02518">
    <property type="entry name" value="HATPase_c"/>
    <property type="match status" value="1"/>
</dbReference>
<dbReference type="Gene3D" id="3.40.50.2300">
    <property type="match status" value="2"/>
</dbReference>
<dbReference type="InterPro" id="IPR003594">
    <property type="entry name" value="HATPase_dom"/>
</dbReference>
<dbReference type="Gene3D" id="6.10.340.10">
    <property type="match status" value="1"/>
</dbReference>
<dbReference type="CDD" id="cd16922">
    <property type="entry name" value="HATPase_EvgS-ArcB-TorS-like"/>
    <property type="match status" value="1"/>
</dbReference>
<evidence type="ECO:0000259" key="27">
    <source>
        <dbReference type="PROSITE" id="PS50894"/>
    </source>
</evidence>
<sequence length="1198" mass="130186">MLLLGVLAIAATGLFALDGVAVNVYRLTDKSVPAQLKTIELQHEIESLSGKFSKLGLATDSKQAEQLSATIDKEIKSISEIENALHNQDQQRDAEIFSEFHGRIAQAVAKKLEDIDLYRMEATNIREILGKIEEAISSINTSIALLDTQAIASTKDAQQSGRNSNIAIKRLSDLRSDLKDILIVIGDVEAVKSRYHLTPLRERLIAVAGAINNTHDQEFETEQINTARQSLDDVIKQLVSEPNGLLSLREQVLSGKKSESEYFLLKANIAKTLEAINASLSEAIDPLEMRLSKNRKKLVSSNKFMTDAAGIMNAGNAVNNDTKSLSTNAALVMLGESDAEIGAIAANTHLANSRIRNNLDAMRQQLTATGNVALLSRIEIAMTLFNTTQAAMERVIAAKRRVLSSGAELNKIIGEVQVAEKEKNAYGEQQVALISKQQQETVSSVRDAVRSSLTIIIVVSLVLLAACIAANIAIGLSITHPLSQLFGTIEKIRIGEDLSVRVKEHGSDELGVMIKAFNNMLEQLEQRDAQLKLLKTAAEAASRTKSEFLAKMSHEIRTPMNGVLGMTELLSRTELNPKQQRFVDTVYRSGESLLTIIDDILDFSKIEAGKLALEDIEFNLRQTIEDVVTLLADGVQRKGLEFICHIEESLPHTVRGDPVRLRQILTNLLNNAIKFTERGEISVDVRCDDQGFICVSVSDTGIGIAPEAAKALFQPFRQADSSTSRKYGGTGLGLVIVKQLTEMMGGTVELTSVPGQGSTFTARVHLEWIDAGAPSIDAQIPLAGLNVLIVDDNATHRNILLQHVIEWQMNTASAANGVEAIDQLKTIKDSGKKFDIAIIDVGMPVMDGFELLRTIKSDSSLADLKIVMLTSSDTADDMRRARDLGAHVLLSKPIRTANLLAGISAAFDLQEQGPMLPPPAYLESKSPVETGHAKNVQVLLAEDNAVNQEIALAMLEDTEYQVTIAGDGSQALSLLAGKQFDVVLMDCMMPEMDGFEATRTLRLQEAEMRHTRMPVIALTANAIGGDRELCLNAGMDDYIAKPFSRKLLLETLSRWTKSIGTPQTMAQEGMENLSASPPNDDLAIIDPAALQALRALQRPGRPDVLTRIIGMFDKDGPRLLAEMNNAAWSGQAEALRHAAHTLKSTSANVGAVVLSACCKEIEQHARTANVDAAAALLSTANEEFNRALAALTLEKVTE</sequence>
<evidence type="ECO:0000259" key="26">
    <source>
        <dbReference type="PROSITE" id="PS50885"/>
    </source>
</evidence>
<evidence type="ECO:0000256" key="3">
    <source>
        <dbReference type="ARBA" id="ARBA00012438"/>
    </source>
</evidence>
<evidence type="ECO:0000256" key="14">
    <source>
        <dbReference type="ARBA" id="ARBA00023026"/>
    </source>
</evidence>
<feature type="coiled-coil region" evidence="22">
    <location>
        <begin position="507"/>
        <end position="541"/>
    </location>
</feature>
<proteinExistence type="predicted"/>
<dbReference type="InterPro" id="IPR004358">
    <property type="entry name" value="Sig_transdc_His_kin-like_C"/>
</dbReference>
<organism evidence="28 29">
    <name type="scientific">Collimonas arenae</name>
    <dbReference type="NCBI Taxonomy" id="279058"/>
    <lineage>
        <taxon>Bacteria</taxon>
        <taxon>Pseudomonadati</taxon>
        <taxon>Pseudomonadota</taxon>
        <taxon>Betaproteobacteria</taxon>
        <taxon>Burkholderiales</taxon>
        <taxon>Oxalobacteraceae</taxon>
        <taxon>Collimonas</taxon>
    </lineage>
</organism>
<keyword evidence="9" id="KW-0547">Nucleotide-binding</keyword>
<keyword evidence="13" id="KW-0902">Two-component regulatory system</keyword>
<dbReference type="PROSITE" id="PS50894">
    <property type="entry name" value="HPT"/>
    <property type="match status" value="1"/>
</dbReference>
<evidence type="ECO:0000313" key="29">
    <source>
        <dbReference type="Proteomes" id="UP000030302"/>
    </source>
</evidence>
<dbReference type="Proteomes" id="UP000030302">
    <property type="component" value="Chromosome"/>
</dbReference>
<dbReference type="PROSITE" id="PS50885">
    <property type="entry name" value="HAMP"/>
    <property type="match status" value="1"/>
</dbReference>
<dbReference type="CDD" id="cd17546">
    <property type="entry name" value="REC_hyHK_CKI1_RcsC-like"/>
    <property type="match status" value="1"/>
</dbReference>
<evidence type="ECO:0000256" key="21">
    <source>
        <dbReference type="PROSITE-ProRule" id="PRU00169"/>
    </source>
</evidence>
<dbReference type="Gene3D" id="1.10.287.130">
    <property type="match status" value="1"/>
</dbReference>
<dbReference type="SMART" id="SM00388">
    <property type="entry name" value="HisKA"/>
    <property type="match status" value="1"/>
</dbReference>
<dbReference type="FunFam" id="3.30.565.10:FF:000010">
    <property type="entry name" value="Sensor histidine kinase RcsC"/>
    <property type="match status" value="1"/>
</dbReference>
<dbReference type="PROSITE" id="PS50109">
    <property type="entry name" value="HIS_KIN"/>
    <property type="match status" value="1"/>
</dbReference>
<keyword evidence="7 23" id="KW-0812">Transmembrane</keyword>
<evidence type="ECO:0000256" key="13">
    <source>
        <dbReference type="ARBA" id="ARBA00023012"/>
    </source>
</evidence>
<feature type="domain" description="Response regulatory" evidence="25">
    <location>
        <begin position="786"/>
        <end position="907"/>
    </location>
</feature>
<feature type="modified residue" description="4-aspartylphosphate" evidence="21">
    <location>
        <position position="840"/>
    </location>
</feature>
<dbReference type="PANTHER" id="PTHR45339">
    <property type="entry name" value="HYBRID SIGNAL TRANSDUCTION HISTIDINE KINASE J"/>
    <property type="match status" value="1"/>
</dbReference>
<comment type="function">
    <text evidence="16">Member of the two-component regulatory system BvgS/BvgA. Phosphorylates BvgA via a four-step phosphorelay in response to environmental signals.</text>
</comment>
<evidence type="ECO:0000256" key="10">
    <source>
        <dbReference type="ARBA" id="ARBA00022777"/>
    </source>
</evidence>
<dbReference type="AlphaFoldDB" id="A0A0A1FC15"/>
<dbReference type="EC" id="2.7.13.3" evidence="3"/>
<evidence type="ECO:0000256" key="18">
    <source>
        <dbReference type="ARBA" id="ARBA00068150"/>
    </source>
</evidence>
<dbReference type="Pfam" id="PF01627">
    <property type="entry name" value="Hpt"/>
    <property type="match status" value="1"/>
</dbReference>
<dbReference type="InterPro" id="IPR001789">
    <property type="entry name" value="Sig_transdc_resp-reg_receiver"/>
</dbReference>
<evidence type="ECO:0000313" key="28">
    <source>
        <dbReference type="EMBL" id="AIY42258.1"/>
    </source>
</evidence>
<evidence type="ECO:0000256" key="12">
    <source>
        <dbReference type="ARBA" id="ARBA00022989"/>
    </source>
</evidence>
<keyword evidence="15 23" id="KW-0472">Membrane</keyword>
<evidence type="ECO:0000256" key="6">
    <source>
        <dbReference type="ARBA" id="ARBA00022679"/>
    </source>
</evidence>
<keyword evidence="8" id="KW-0732">Signal</keyword>
<feature type="transmembrane region" description="Helical" evidence="23">
    <location>
        <begin position="453"/>
        <end position="476"/>
    </location>
</feature>
<feature type="domain" description="HAMP" evidence="26">
    <location>
        <begin position="476"/>
        <end position="529"/>
    </location>
</feature>
<keyword evidence="4" id="KW-1003">Cell membrane</keyword>
<keyword evidence="11" id="KW-0067">ATP-binding</keyword>
<evidence type="ECO:0000256" key="22">
    <source>
        <dbReference type="SAM" id="Coils"/>
    </source>
</evidence>
<dbReference type="Pfam" id="PF00512">
    <property type="entry name" value="HisKA"/>
    <property type="match status" value="1"/>
</dbReference>
<evidence type="ECO:0000259" key="25">
    <source>
        <dbReference type="PROSITE" id="PS50110"/>
    </source>
</evidence>
<evidence type="ECO:0000256" key="23">
    <source>
        <dbReference type="SAM" id="Phobius"/>
    </source>
</evidence>
<evidence type="ECO:0000256" key="19">
    <source>
        <dbReference type="ARBA" id="ARBA00070152"/>
    </source>
</evidence>
<feature type="modified residue" description="Phosphohistidine" evidence="20">
    <location>
        <position position="1140"/>
    </location>
</feature>
<accession>A0A0A1FC15</accession>
<evidence type="ECO:0000256" key="9">
    <source>
        <dbReference type="ARBA" id="ARBA00022741"/>
    </source>
</evidence>
<evidence type="ECO:0000256" key="5">
    <source>
        <dbReference type="ARBA" id="ARBA00022553"/>
    </source>
</evidence>
<evidence type="ECO:0000256" key="15">
    <source>
        <dbReference type="ARBA" id="ARBA00023136"/>
    </source>
</evidence>
<comment type="catalytic activity">
    <reaction evidence="1">
        <text>ATP + protein L-histidine = ADP + protein N-phospho-L-histidine.</text>
        <dbReference type="EC" id="2.7.13.3"/>
    </reaction>
</comment>
<keyword evidence="5 21" id="KW-0597">Phosphoprotein</keyword>
<evidence type="ECO:0000256" key="2">
    <source>
        <dbReference type="ARBA" id="ARBA00004651"/>
    </source>
</evidence>
<reference evidence="29" key="1">
    <citation type="journal article" date="2014" name="Soil Biol. Biochem.">
        <title>Structure and function of bacterial communities in ageing soils: Insights from the Mendocino ecological staircase.</title>
        <authorList>
            <person name="Uroz S."/>
            <person name="Tech J.J."/>
            <person name="Sawaya N.A."/>
            <person name="Frey-Klett P."/>
            <person name="Leveau J.H.J."/>
        </authorList>
    </citation>
    <scope>NUCLEOTIDE SEQUENCE [LARGE SCALE GENOMIC DNA]</scope>
    <source>
        <strain evidence="29">Cal35</strain>
    </source>
</reference>
<dbReference type="InterPro" id="IPR008207">
    <property type="entry name" value="Sig_transdc_His_kin_Hpt_dom"/>
</dbReference>
<keyword evidence="22" id="KW-0175">Coiled coil</keyword>
<keyword evidence="6" id="KW-0808">Transferase</keyword>
<evidence type="ECO:0000256" key="16">
    <source>
        <dbReference type="ARBA" id="ARBA00058004"/>
    </source>
</evidence>
<dbReference type="InterPro" id="IPR003661">
    <property type="entry name" value="HisK_dim/P_dom"/>
</dbReference>
<dbReference type="SUPFAM" id="SSF52172">
    <property type="entry name" value="CheY-like"/>
    <property type="match status" value="2"/>
</dbReference>
<evidence type="ECO:0000256" key="4">
    <source>
        <dbReference type="ARBA" id="ARBA00022475"/>
    </source>
</evidence>
<feature type="domain" description="HPt" evidence="27">
    <location>
        <begin position="1101"/>
        <end position="1191"/>
    </location>
</feature>
<dbReference type="SMART" id="SM00304">
    <property type="entry name" value="HAMP"/>
    <property type="match status" value="1"/>
</dbReference>
<dbReference type="PROSITE" id="PS50110">
    <property type="entry name" value="RESPONSE_REGULATORY"/>
    <property type="match status" value="2"/>
</dbReference>
<evidence type="ECO:0000259" key="24">
    <source>
        <dbReference type="PROSITE" id="PS50109"/>
    </source>
</evidence>
<dbReference type="SMART" id="SM00448">
    <property type="entry name" value="REC"/>
    <property type="match status" value="2"/>
</dbReference>
<dbReference type="PRINTS" id="PR00344">
    <property type="entry name" value="BCTRLSENSOR"/>
</dbReference>
<dbReference type="PANTHER" id="PTHR45339:SF1">
    <property type="entry name" value="HYBRID SIGNAL TRANSDUCTION HISTIDINE KINASE J"/>
    <property type="match status" value="1"/>
</dbReference>
<keyword evidence="14" id="KW-0843">Virulence</keyword>
<evidence type="ECO:0000256" key="11">
    <source>
        <dbReference type="ARBA" id="ARBA00022840"/>
    </source>
</evidence>
<dbReference type="InterPro" id="IPR036641">
    <property type="entry name" value="HPT_dom_sf"/>
</dbReference>
<comment type="subcellular location">
    <subcellularLocation>
        <location evidence="2">Cell membrane</location>
        <topology evidence="2">Multi-pass membrane protein</topology>
    </subcellularLocation>
</comment>
<evidence type="ECO:0000256" key="20">
    <source>
        <dbReference type="PROSITE-ProRule" id="PRU00110"/>
    </source>
</evidence>
<dbReference type="HOGENOM" id="CLU_007163_0_0_4"/>
<dbReference type="SUPFAM" id="SSF47226">
    <property type="entry name" value="Histidine-containing phosphotransfer domain, HPT domain"/>
    <property type="match status" value="1"/>
</dbReference>